<dbReference type="EMBL" id="BJWF01000014">
    <property type="protein sequence ID" value="GEL92082.1"/>
    <property type="molecule type" value="Genomic_DNA"/>
</dbReference>
<accession>A0A511J253</accession>
<keyword evidence="5" id="KW-0788">Thiol protease</keyword>
<feature type="domain" description="NlpC/P60" evidence="8">
    <location>
        <begin position="290"/>
        <end position="415"/>
    </location>
</feature>
<name>A0A511J253_9ENTE</name>
<dbReference type="PANTHER" id="PTHR33308">
    <property type="entry name" value="PEPTIDOGLYCAN HYDROLASE FLGJ"/>
    <property type="match status" value="1"/>
</dbReference>
<keyword evidence="7" id="KW-0732">Signal</keyword>
<dbReference type="GO" id="GO:0008234">
    <property type="term" value="F:cysteine-type peptidase activity"/>
    <property type="evidence" value="ECO:0007669"/>
    <property type="project" value="UniProtKB-KW"/>
</dbReference>
<comment type="similarity">
    <text evidence="1">Belongs to the peptidase C40 family.</text>
</comment>
<feature type="compositionally biased region" description="Polar residues" evidence="6">
    <location>
        <begin position="203"/>
        <end position="228"/>
    </location>
</feature>
<feature type="compositionally biased region" description="Basic and acidic residues" evidence="6">
    <location>
        <begin position="254"/>
        <end position="267"/>
    </location>
</feature>
<dbReference type="Gene3D" id="4.10.80.30">
    <property type="entry name" value="DNA polymerase, domain 6"/>
    <property type="match status" value="1"/>
</dbReference>
<dbReference type="PROSITE" id="PS51935">
    <property type="entry name" value="NLPC_P60"/>
    <property type="match status" value="1"/>
</dbReference>
<dbReference type="SUPFAM" id="SSF54001">
    <property type="entry name" value="Cysteine proteinases"/>
    <property type="match status" value="1"/>
</dbReference>
<protein>
    <recommendedName>
        <fullName evidence="8">NlpC/P60 domain-containing protein</fullName>
    </recommendedName>
</protein>
<feature type="region of interest" description="Disordered" evidence="6">
    <location>
        <begin position="159"/>
        <end position="274"/>
    </location>
</feature>
<evidence type="ECO:0000256" key="2">
    <source>
        <dbReference type="ARBA" id="ARBA00010266"/>
    </source>
</evidence>
<dbReference type="InterPro" id="IPR002901">
    <property type="entry name" value="MGlyc_endo_b_GlcNAc-like_dom"/>
</dbReference>
<evidence type="ECO:0000313" key="9">
    <source>
        <dbReference type="EMBL" id="GEL92082.1"/>
    </source>
</evidence>
<feature type="chain" id="PRO_5021946114" description="NlpC/P60 domain-containing protein" evidence="7">
    <location>
        <begin position="42"/>
        <end position="691"/>
    </location>
</feature>
<dbReference type="GO" id="GO:0006508">
    <property type="term" value="P:proteolysis"/>
    <property type="evidence" value="ECO:0007669"/>
    <property type="project" value="UniProtKB-KW"/>
</dbReference>
<feature type="compositionally biased region" description="Polar residues" evidence="6">
    <location>
        <begin position="235"/>
        <end position="250"/>
    </location>
</feature>
<dbReference type="InterPro" id="IPR000064">
    <property type="entry name" value="NLP_P60_dom"/>
</dbReference>
<dbReference type="GO" id="GO:0004040">
    <property type="term" value="F:amidase activity"/>
    <property type="evidence" value="ECO:0007669"/>
    <property type="project" value="InterPro"/>
</dbReference>
<organism evidence="9 10">
    <name type="scientific">Enterococcus villorum</name>
    <dbReference type="NCBI Taxonomy" id="112904"/>
    <lineage>
        <taxon>Bacteria</taxon>
        <taxon>Bacillati</taxon>
        <taxon>Bacillota</taxon>
        <taxon>Bacilli</taxon>
        <taxon>Lactobacillales</taxon>
        <taxon>Enterococcaceae</taxon>
        <taxon>Enterococcus</taxon>
    </lineage>
</organism>
<dbReference type="Pfam" id="PF01832">
    <property type="entry name" value="Glucosaminidase"/>
    <property type="match status" value="1"/>
</dbReference>
<evidence type="ECO:0000256" key="1">
    <source>
        <dbReference type="ARBA" id="ARBA00007074"/>
    </source>
</evidence>
<dbReference type="Proteomes" id="UP000321830">
    <property type="component" value="Unassembled WGS sequence"/>
</dbReference>
<evidence type="ECO:0000256" key="6">
    <source>
        <dbReference type="SAM" id="MobiDB-lite"/>
    </source>
</evidence>
<dbReference type="Gene3D" id="3.90.1720.10">
    <property type="entry name" value="endopeptidase domain like (from Nostoc punctiforme)"/>
    <property type="match status" value="1"/>
</dbReference>
<evidence type="ECO:0000259" key="8">
    <source>
        <dbReference type="PROSITE" id="PS51935"/>
    </source>
</evidence>
<evidence type="ECO:0000313" key="10">
    <source>
        <dbReference type="Proteomes" id="UP000321830"/>
    </source>
</evidence>
<comment type="caution">
    <text evidence="9">The sequence shown here is derived from an EMBL/GenBank/DDBJ whole genome shotgun (WGS) entry which is preliminary data.</text>
</comment>
<evidence type="ECO:0000256" key="3">
    <source>
        <dbReference type="ARBA" id="ARBA00022670"/>
    </source>
</evidence>
<keyword evidence="4" id="KW-0378">Hydrolase</keyword>
<evidence type="ECO:0000256" key="7">
    <source>
        <dbReference type="SAM" id="SignalP"/>
    </source>
</evidence>
<sequence length="691" mass="77064">MNGKKKGKKKEQMKKAKKSIQLLTISFLVAPMVLTTHSAFAFEEKEISEQNTLLESSSVTESTVDAMDKTSKITIMIDPVLIDRVQLKTQDGQVLTGSQDGVLEVETGTKLSYTILADEEQESLALSINGGEEIDLSTQTFVVGTQNIFITALIETTPDVPVEDPSKPNEDNPITDSSTSESEEKTESSTDKTTNSSDSSNSPEQGTNTETSGSHSNQSKPAHSSSPEQPKEESTNQTTSSVDNTLNKETTPPAKEKENGAMKEAKEPASPSENFVTKKPINEVLSTNTNEQQQAIVQEALRHLGKQYLWGAKGPNQFDCSGLAYYVYLRATGHFIGIWTGEQQYAGTQIPINQAQPGDLLFWGSSTGATTHVGIYLGENQFIHAPQPGEAVKITSISEYTPDFAVRIDLSKQGNEDLFNSSIPNKFDEPLAFTPNQSTKVFLEKIAEDAREIGQKEGIYASVMLAQAILESGSGNSQLSREPNYNLFGIKGSYKGESITFETVEQDNTGKSYQVKAEFCKYPSYKESLENYAQLIKEGIAGNKDFYKPVWKSETANYQEATNYLQGRYATDQQYAQKLNKIIETYDLTQYDKESDYRKNKWLSIPLSTNSLLHENRSKEKNITYYFTSSKVLSIFDLWHYFSLKKIPEQQQVKTIKANELTPIRQAILKKVYLLHLLLQKEDEFPGKKEL</sequence>
<keyword evidence="3" id="KW-0645">Protease</keyword>
<evidence type="ECO:0000256" key="5">
    <source>
        <dbReference type="ARBA" id="ARBA00022807"/>
    </source>
</evidence>
<dbReference type="Pfam" id="PF00877">
    <property type="entry name" value="NLPC_P60"/>
    <property type="match status" value="1"/>
</dbReference>
<feature type="signal peptide" evidence="7">
    <location>
        <begin position="1"/>
        <end position="41"/>
    </location>
</feature>
<reference evidence="9 10" key="1">
    <citation type="submission" date="2019-07" db="EMBL/GenBank/DDBJ databases">
        <title>Whole genome shotgun sequence of Enterococcus villorum NBRC 100699.</title>
        <authorList>
            <person name="Hosoyama A."/>
            <person name="Uohara A."/>
            <person name="Ohji S."/>
            <person name="Ichikawa N."/>
        </authorList>
    </citation>
    <scope>NUCLEOTIDE SEQUENCE [LARGE SCALE GENOMIC DNA]</scope>
    <source>
        <strain evidence="9 10">NBRC 100699</strain>
    </source>
</reference>
<dbReference type="InterPro" id="IPR038765">
    <property type="entry name" value="Papain-like_cys_pep_sf"/>
</dbReference>
<proteinExistence type="inferred from homology"/>
<dbReference type="RefSeq" id="WP_010750447.1">
    <property type="nucleotide sequence ID" value="NZ_BJWF01000014.1"/>
</dbReference>
<feature type="compositionally biased region" description="Low complexity" evidence="6">
    <location>
        <begin position="191"/>
        <end position="202"/>
    </location>
</feature>
<dbReference type="InterPro" id="IPR051056">
    <property type="entry name" value="Glycosyl_Hydrolase_73"/>
</dbReference>
<dbReference type="SMART" id="SM00047">
    <property type="entry name" value="LYZ2"/>
    <property type="match status" value="1"/>
</dbReference>
<dbReference type="AlphaFoldDB" id="A0A511J253"/>
<dbReference type="Gene3D" id="1.10.530.10">
    <property type="match status" value="1"/>
</dbReference>
<evidence type="ECO:0000256" key="4">
    <source>
        <dbReference type="ARBA" id="ARBA00022801"/>
    </source>
</evidence>
<comment type="similarity">
    <text evidence="2">Belongs to the glycosyl hydrolase 73 family.</text>
</comment>
<gene>
    <name evidence="9" type="ORF">EVI01_14190</name>
</gene>
<dbReference type="PANTHER" id="PTHR33308:SF9">
    <property type="entry name" value="PEPTIDOGLYCAN HYDROLASE FLGJ"/>
    <property type="match status" value="1"/>
</dbReference>